<sequence length="156" mass="17679">LGEGREAQLATPPRYRDYIAWLQRQNLAEARQWWQQNLQGFERTTPIPSDRPFLREHAGHSGGMVVGDCYTRLDVRDGAQLRELAQAHQLTVNTFAQAAWALVLRRLSGDRDVLFGVTVAGRPVEMPEMQRTVGLFINSIALRVKLPEDDQKGSVR</sequence>
<proteinExistence type="predicted"/>
<dbReference type="Proteomes" id="UP000226080">
    <property type="component" value="Unassembled WGS sequence"/>
</dbReference>
<dbReference type="InterPro" id="IPR023213">
    <property type="entry name" value="CAT-like_dom_sf"/>
</dbReference>
<dbReference type="PANTHER" id="PTHR45398:SF1">
    <property type="entry name" value="ENZYME, PUTATIVE (JCVI)-RELATED"/>
    <property type="match status" value="1"/>
</dbReference>
<accession>A0A2G1DM14</accession>
<dbReference type="RefSeq" id="WP_143247883.1">
    <property type="nucleotide sequence ID" value="NZ_PCGW01000062.1"/>
</dbReference>
<feature type="non-terminal residue" evidence="2">
    <location>
        <position position="1"/>
    </location>
</feature>
<comment type="caution">
    <text evidence="2">The sequence shown here is derived from an EMBL/GenBank/DDBJ whole genome shotgun (WGS) entry which is preliminary data.</text>
</comment>
<keyword evidence="3" id="KW-1185">Reference proteome</keyword>
<dbReference type="EMBL" id="PCGW01000062">
    <property type="protein sequence ID" value="PHO19501.1"/>
    <property type="molecule type" value="Genomic_DNA"/>
</dbReference>
<evidence type="ECO:0000313" key="3">
    <source>
        <dbReference type="Proteomes" id="UP000226080"/>
    </source>
</evidence>
<dbReference type="InterPro" id="IPR001242">
    <property type="entry name" value="Condensation_dom"/>
</dbReference>
<feature type="domain" description="Condensation" evidence="1">
    <location>
        <begin position="3"/>
        <end position="152"/>
    </location>
</feature>
<evidence type="ECO:0000259" key="1">
    <source>
        <dbReference type="Pfam" id="PF00668"/>
    </source>
</evidence>
<evidence type="ECO:0000313" key="2">
    <source>
        <dbReference type="EMBL" id="PHO19501.1"/>
    </source>
</evidence>
<dbReference type="PANTHER" id="PTHR45398">
    <property type="match status" value="1"/>
</dbReference>
<organism evidence="2 3">
    <name type="scientific">Aggregatibacter actinomycetemcomitans</name>
    <name type="common">Actinobacillus actinomycetemcomitans</name>
    <name type="synonym">Haemophilus actinomycetemcomitans</name>
    <dbReference type="NCBI Taxonomy" id="714"/>
    <lineage>
        <taxon>Bacteria</taxon>
        <taxon>Pseudomonadati</taxon>
        <taxon>Pseudomonadota</taxon>
        <taxon>Gammaproteobacteria</taxon>
        <taxon>Pasteurellales</taxon>
        <taxon>Pasteurellaceae</taxon>
        <taxon>Aggregatibacter</taxon>
    </lineage>
</organism>
<name>A0A2G1DM14_AGGAC</name>
<dbReference type="SUPFAM" id="SSF52777">
    <property type="entry name" value="CoA-dependent acyltransferases"/>
    <property type="match status" value="1"/>
</dbReference>
<dbReference type="Gene3D" id="3.30.559.30">
    <property type="entry name" value="Nonribosomal peptide synthetase, condensation domain"/>
    <property type="match status" value="1"/>
</dbReference>
<gene>
    <name evidence="2" type="ORF">CQR80_12065</name>
</gene>
<protein>
    <recommendedName>
        <fullName evidence="1">Condensation domain-containing protein</fullName>
    </recommendedName>
</protein>
<feature type="non-terminal residue" evidence="2">
    <location>
        <position position="156"/>
    </location>
</feature>
<dbReference type="Pfam" id="PF00668">
    <property type="entry name" value="Condensation"/>
    <property type="match status" value="1"/>
</dbReference>
<dbReference type="Gene3D" id="3.30.559.10">
    <property type="entry name" value="Chloramphenicol acetyltransferase-like domain"/>
    <property type="match status" value="1"/>
</dbReference>
<reference evidence="2 3" key="1">
    <citation type="submission" date="2017-10" db="EMBL/GenBank/DDBJ databases">
        <title>Draft genome sequences of Aggregatibacter actinomycetemcomitans strains 310a and 310b.</title>
        <authorList>
            <person name="May A.C."/>
            <person name="Ohta H."/>
            <person name="Maeda H."/>
            <person name="Kokeguchi S."/>
            <person name="Cugini C."/>
        </authorList>
    </citation>
    <scope>NUCLEOTIDE SEQUENCE [LARGE SCALE GENOMIC DNA]</scope>
    <source>
        <strain evidence="2 3">310b</strain>
    </source>
</reference>